<evidence type="ECO:0000313" key="2">
    <source>
        <dbReference type="Proteomes" id="UP000564885"/>
    </source>
</evidence>
<proteinExistence type="predicted"/>
<gene>
    <name evidence="1" type="ORF">HJG44_06710</name>
</gene>
<keyword evidence="2" id="KW-1185">Reference proteome</keyword>
<organism evidence="1 2">
    <name type="scientific">Enterovirga aerilata</name>
    <dbReference type="NCBI Taxonomy" id="2730920"/>
    <lineage>
        <taxon>Bacteria</taxon>
        <taxon>Pseudomonadati</taxon>
        <taxon>Pseudomonadota</taxon>
        <taxon>Alphaproteobacteria</taxon>
        <taxon>Hyphomicrobiales</taxon>
        <taxon>Methylobacteriaceae</taxon>
        <taxon>Enterovirga</taxon>
    </lineage>
</organism>
<dbReference type="AlphaFoldDB" id="A0A849I371"/>
<evidence type="ECO:0000313" key="1">
    <source>
        <dbReference type="EMBL" id="NNM72084.1"/>
    </source>
</evidence>
<accession>A0A849I371</accession>
<dbReference type="EMBL" id="JABEPP010000002">
    <property type="protein sequence ID" value="NNM72084.1"/>
    <property type="molecule type" value="Genomic_DNA"/>
</dbReference>
<reference evidence="1 2" key="1">
    <citation type="submission" date="2020-04" db="EMBL/GenBank/DDBJ databases">
        <title>Enterovirga sp. isolate from soil.</title>
        <authorList>
            <person name="Chea S."/>
            <person name="Kim D.-U."/>
        </authorList>
    </citation>
    <scope>NUCLEOTIDE SEQUENCE [LARGE SCALE GENOMIC DNA]</scope>
    <source>
        <strain evidence="1 2">DB1703</strain>
    </source>
</reference>
<dbReference type="Proteomes" id="UP000564885">
    <property type="component" value="Unassembled WGS sequence"/>
</dbReference>
<protein>
    <submittedName>
        <fullName evidence="1">Uncharacterized protein</fullName>
    </submittedName>
</protein>
<sequence>MNLKILSVKEKGDAIKEYVLLEVTGDCDVGCYGLADTTFVNEKAVSNRLRHFYWFPDRSVKKGDRVVLRTGKGKHDQYQDGAGRNVHRFYWGLDVPVWNDTGDAAVLFEIKTWKFTTA</sequence>
<name>A0A849I371_9HYPH</name>
<dbReference type="RefSeq" id="WP_171217586.1">
    <property type="nucleotide sequence ID" value="NZ_JABEPP010000002.1"/>
</dbReference>
<comment type="caution">
    <text evidence="1">The sequence shown here is derived from an EMBL/GenBank/DDBJ whole genome shotgun (WGS) entry which is preliminary data.</text>
</comment>